<evidence type="ECO:0000313" key="9">
    <source>
        <dbReference type="EMBL" id="MCQ4841615.1"/>
    </source>
</evidence>
<dbReference type="Gene3D" id="3.40.50.300">
    <property type="entry name" value="P-loop containing nucleotide triphosphate hydrolases"/>
    <property type="match status" value="1"/>
</dbReference>
<evidence type="ECO:0000256" key="7">
    <source>
        <dbReference type="ARBA" id="ARBA00023136"/>
    </source>
</evidence>
<dbReference type="InterPro" id="IPR013563">
    <property type="entry name" value="Oligopep_ABC_C"/>
</dbReference>
<evidence type="ECO:0000256" key="4">
    <source>
        <dbReference type="ARBA" id="ARBA00022475"/>
    </source>
</evidence>
<dbReference type="EMBL" id="JANFZH010000059">
    <property type="protein sequence ID" value="MCQ4841615.1"/>
    <property type="molecule type" value="Genomic_DNA"/>
</dbReference>
<keyword evidence="6 9" id="KW-0067">ATP-binding</keyword>
<dbReference type="InterPro" id="IPR003439">
    <property type="entry name" value="ABC_transporter-like_ATP-bd"/>
</dbReference>
<gene>
    <name evidence="9" type="ORF">NE695_17020</name>
</gene>
<evidence type="ECO:0000256" key="1">
    <source>
        <dbReference type="ARBA" id="ARBA00004202"/>
    </source>
</evidence>
<keyword evidence="4" id="KW-1003">Cell membrane</keyword>
<protein>
    <submittedName>
        <fullName evidence="9">ABC transporter ATP-binding protein</fullName>
    </submittedName>
</protein>
<name>A0ABT1S3V3_9FIRM</name>
<evidence type="ECO:0000313" key="10">
    <source>
        <dbReference type="Proteomes" id="UP001524473"/>
    </source>
</evidence>
<organism evidence="9 10">
    <name type="scientific">Neglectibacter timonensis</name>
    <dbReference type="NCBI Taxonomy" id="1776382"/>
    <lineage>
        <taxon>Bacteria</taxon>
        <taxon>Bacillati</taxon>
        <taxon>Bacillota</taxon>
        <taxon>Clostridia</taxon>
        <taxon>Eubacteriales</taxon>
        <taxon>Oscillospiraceae</taxon>
        <taxon>Neglectibacter</taxon>
    </lineage>
</organism>
<keyword evidence="10" id="KW-1185">Reference proteome</keyword>
<evidence type="ECO:0000256" key="5">
    <source>
        <dbReference type="ARBA" id="ARBA00022741"/>
    </source>
</evidence>
<dbReference type="RefSeq" id="WP_066860002.1">
    <property type="nucleotide sequence ID" value="NZ_CABKVV010000009.1"/>
</dbReference>
<dbReference type="PANTHER" id="PTHR43297">
    <property type="entry name" value="OLIGOPEPTIDE TRANSPORT ATP-BINDING PROTEIN APPD"/>
    <property type="match status" value="1"/>
</dbReference>
<dbReference type="InterPro" id="IPR050388">
    <property type="entry name" value="ABC_Ni/Peptide_Import"/>
</dbReference>
<dbReference type="SUPFAM" id="SSF52540">
    <property type="entry name" value="P-loop containing nucleoside triphosphate hydrolases"/>
    <property type="match status" value="1"/>
</dbReference>
<dbReference type="PROSITE" id="PS00211">
    <property type="entry name" value="ABC_TRANSPORTER_1"/>
    <property type="match status" value="1"/>
</dbReference>
<dbReference type="InterPro" id="IPR017871">
    <property type="entry name" value="ABC_transporter-like_CS"/>
</dbReference>
<dbReference type="PANTHER" id="PTHR43297:SF2">
    <property type="entry name" value="DIPEPTIDE TRANSPORT ATP-BINDING PROTEIN DPPD"/>
    <property type="match status" value="1"/>
</dbReference>
<comment type="caution">
    <text evidence="9">The sequence shown here is derived from an EMBL/GenBank/DDBJ whole genome shotgun (WGS) entry which is preliminary data.</text>
</comment>
<dbReference type="PROSITE" id="PS50893">
    <property type="entry name" value="ABC_TRANSPORTER_2"/>
    <property type="match status" value="1"/>
</dbReference>
<evidence type="ECO:0000259" key="8">
    <source>
        <dbReference type="PROSITE" id="PS50893"/>
    </source>
</evidence>
<dbReference type="GeneID" id="90531013"/>
<dbReference type="InterPro" id="IPR027417">
    <property type="entry name" value="P-loop_NTPase"/>
</dbReference>
<dbReference type="GO" id="GO:0005524">
    <property type="term" value="F:ATP binding"/>
    <property type="evidence" value="ECO:0007669"/>
    <property type="project" value="UniProtKB-KW"/>
</dbReference>
<dbReference type="CDD" id="cd03257">
    <property type="entry name" value="ABC_NikE_OppD_transporters"/>
    <property type="match status" value="1"/>
</dbReference>
<dbReference type="Pfam" id="PF08352">
    <property type="entry name" value="oligo_HPY"/>
    <property type="match status" value="1"/>
</dbReference>
<dbReference type="NCBIfam" id="TIGR01727">
    <property type="entry name" value="oligo_HPY"/>
    <property type="match status" value="1"/>
</dbReference>
<keyword evidence="3" id="KW-0813">Transport</keyword>
<dbReference type="SMART" id="SM00382">
    <property type="entry name" value="AAA"/>
    <property type="match status" value="1"/>
</dbReference>
<keyword evidence="5" id="KW-0547">Nucleotide-binding</keyword>
<reference evidence="9 10" key="1">
    <citation type="submission" date="2022-06" db="EMBL/GenBank/DDBJ databases">
        <title>Isolation of gut microbiota from human fecal samples.</title>
        <authorList>
            <person name="Pamer E.G."/>
            <person name="Barat B."/>
            <person name="Waligurski E."/>
            <person name="Medina S."/>
            <person name="Paddock L."/>
            <person name="Mostad J."/>
        </authorList>
    </citation>
    <scope>NUCLEOTIDE SEQUENCE [LARGE SCALE GENOMIC DNA]</scope>
    <source>
        <strain evidence="9 10">DFI.9.73</strain>
    </source>
</reference>
<feature type="domain" description="ABC transporter" evidence="8">
    <location>
        <begin position="5"/>
        <end position="256"/>
    </location>
</feature>
<comment type="subcellular location">
    <subcellularLocation>
        <location evidence="1">Cell membrane</location>
        <topology evidence="1">Peripheral membrane protein</topology>
    </subcellularLocation>
</comment>
<sequence length="337" mass="36776">MSKVLEIKDLHVSFDTYAGVVQAVRGVTFSLDEGEVLAVVGESGCGKSVTAQTIMRLNPMPPARIPAGDVRLGEHDIVKASEKEMQKIRGNEVAMIFQDPMTCLNPTMKVGKQIVEAIKHHRKLSSSEAKAEAIKYLKLVNIPNPEERADQYPHEFSGGMRQRAMIAMALSCNPKLLIADEPTTALDVTIQAQIMDLLAEIKEETSTAIILITHDLGVVASMADRVAVMYAGKIVEMGTCEDIFYRNAHPYTQALLKSLPSVDADKKDKLVSIPGTPPDLLAPPKGCAFAARCSHCMKLCHEEQPPEFTVGDGHYAACWLLHEDCPSPEERGDKADA</sequence>
<evidence type="ECO:0000256" key="6">
    <source>
        <dbReference type="ARBA" id="ARBA00022840"/>
    </source>
</evidence>
<proteinExistence type="inferred from homology"/>
<dbReference type="Proteomes" id="UP001524473">
    <property type="component" value="Unassembled WGS sequence"/>
</dbReference>
<keyword evidence="7" id="KW-0472">Membrane</keyword>
<dbReference type="InterPro" id="IPR003593">
    <property type="entry name" value="AAA+_ATPase"/>
</dbReference>
<comment type="similarity">
    <text evidence="2">Belongs to the ABC transporter superfamily.</text>
</comment>
<evidence type="ECO:0000256" key="3">
    <source>
        <dbReference type="ARBA" id="ARBA00022448"/>
    </source>
</evidence>
<dbReference type="Pfam" id="PF00005">
    <property type="entry name" value="ABC_tran"/>
    <property type="match status" value="1"/>
</dbReference>
<accession>A0ABT1S3V3</accession>
<evidence type="ECO:0000256" key="2">
    <source>
        <dbReference type="ARBA" id="ARBA00005417"/>
    </source>
</evidence>